<evidence type="ECO:0000256" key="2">
    <source>
        <dbReference type="ARBA" id="ARBA00022723"/>
    </source>
</evidence>
<comment type="cofactor">
    <cofactor evidence="1">
        <name>Ca(2+)</name>
        <dbReference type="ChEBI" id="CHEBI:29108"/>
    </cofactor>
</comment>
<dbReference type="SMART" id="SM00642">
    <property type="entry name" value="Aamy"/>
    <property type="match status" value="1"/>
</dbReference>
<evidence type="ECO:0000256" key="1">
    <source>
        <dbReference type="ARBA" id="ARBA00001913"/>
    </source>
</evidence>
<dbReference type="GO" id="GO:0005975">
    <property type="term" value="P:carbohydrate metabolic process"/>
    <property type="evidence" value="ECO:0007669"/>
    <property type="project" value="InterPro"/>
</dbReference>
<dbReference type="PANTHER" id="PTHR10357">
    <property type="entry name" value="ALPHA-AMYLASE FAMILY MEMBER"/>
    <property type="match status" value="1"/>
</dbReference>
<dbReference type="Gene3D" id="2.60.40.1180">
    <property type="entry name" value="Golgi alpha-mannosidase II"/>
    <property type="match status" value="1"/>
</dbReference>
<reference evidence="6" key="2">
    <citation type="journal article" date="2021" name="Microbiol. Resour. Announc.">
        <title>Complete Genome Sequence of Polycladomyces abyssicola JIR-001T, Isolated from Hemipelagic Sediment in Deep Seawater.</title>
        <authorList>
            <person name="Tsubouchi T."/>
            <person name="Kaneko Y."/>
        </authorList>
    </citation>
    <scope>NUCLEOTIDE SEQUENCE</scope>
    <source>
        <strain evidence="6">JIR-001</strain>
    </source>
</reference>
<reference evidence="6" key="1">
    <citation type="journal article" date="2013" name="Int. J. Syst. Evol. Microbiol.">
        <title>Polycladomyces abyssicola gen. nov., sp. nov., a thermophilic filamentous bacterium isolated from hemipelagic sediment.</title>
        <authorList>
            <person name="Tsubouchi T."/>
            <person name="Shimane Y."/>
            <person name="Mori K."/>
            <person name="Usui K."/>
            <person name="Hiraki T."/>
            <person name="Tame A."/>
            <person name="Uematsu K."/>
            <person name="Maruyama T."/>
            <person name="Hatada Y."/>
        </authorList>
    </citation>
    <scope>NUCLEOTIDE SEQUENCE</scope>
    <source>
        <strain evidence="6">JIR-001</strain>
    </source>
</reference>
<gene>
    <name evidence="6" type="ORF">JIR001_11230</name>
</gene>
<feature type="domain" description="Glycosyl hydrolase family 13 catalytic" evidence="5">
    <location>
        <begin position="1"/>
        <end position="200"/>
    </location>
</feature>
<proteinExistence type="predicted"/>
<dbReference type="InterPro" id="IPR006047">
    <property type="entry name" value="GH13_cat_dom"/>
</dbReference>
<sequence length="289" mass="33128">MDDLNQENPATSTELKNWISWLVQTTGVDGLRVDTVKHVPKWFWRDFDTAANTFTIGEVYNGDPAYVADYTNYLDAVLDFPMYYTIKNVFGHDQSMYQIRDRYADDWRYQNKFTNGLFIDNHDVPRFLSDASGRPGASWDKWPQLKAALGFIFTSRGIPIVYQGTEQGYSGGNDPFNREDMVINPNHELYQYIAKLNSIRNAHPALQDGWQEEKWVDDTFYAFQRSKNGDEVVVMINNSWNNQTRTIPNLSNLPNGTVLYNRMGTDTATVNNGAITATLGPKEVKIFTK</sequence>
<dbReference type="SMART" id="SM00632">
    <property type="entry name" value="Aamy_C"/>
    <property type="match status" value="1"/>
</dbReference>
<accession>A0A8D5UG44</accession>
<dbReference type="Gene3D" id="3.20.20.80">
    <property type="entry name" value="Glycosidases"/>
    <property type="match status" value="1"/>
</dbReference>
<dbReference type="EMBL" id="AP024601">
    <property type="protein sequence ID" value="BCU81340.1"/>
    <property type="molecule type" value="Genomic_DNA"/>
</dbReference>
<keyword evidence="7" id="KW-1185">Reference proteome</keyword>
<evidence type="ECO:0000259" key="4">
    <source>
        <dbReference type="SMART" id="SM00632"/>
    </source>
</evidence>
<dbReference type="PANTHER" id="PTHR10357:SF215">
    <property type="entry name" value="ALPHA-AMYLASE 1"/>
    <property type="match status" value="1"/>
</dbReference>
<evidence type="ECO:0000256" key="3">
    <source>
        <dbReference type="ARBA" id="ARBA00022729"/>
    </source>
</evidence>
<dbReference type="Proteomes" id="UP000677436">
    <property type="component" value="Chromosome"/>
</dbReference>
<keyword evidence="3" id="KW-0732">Signal</keyword>
<dbReference type="InterPro" id="IPR031319">
    <property type="entry name" value="A-amylase_C"/>
</dbReference>
<evidence type="ECO:0008006" key="8">
    <source>
        <dbReference type="Google" id="ProtNLM"/>
    </source>
</evidence>
<dbReference type="Pfam" id="PF00128">
    <property type="entry name" value="Alpha-amylase"/>
    <property type="match status" value="1"/>
</dbReference>
<dbReference type="AlphaFoldDB" id="A0A8D5UG44"/>
<evidence type="ECO:0000259" key="5">
    <source>
        <dbReference type="SMART" id="SM00642"/>
    </source>
</evidence>
<dbReference type="SUPFAM" id="SSF51445">
    <property type="entry name" value="(Trans)glycosidases"/>
    <property type="match status" value="1"/>
</dbReference>
<dbReference type="SUPFAM" id="SSF51011">
    <property type="entry name" value="Glycosyl hydrolase domain"/>
    <property type="match status" value="1"/>
</dbReference>
<keyword evidence="2" id="KW-0479">Metal-binding</keyword>
<dbReference type="KEGG" id="pabs:JIR001_11230"/>
<name>A0A8D5UG44_9BACL</name>
<dbReference type="InterPro" id="IPR017853">
    <property type="entry name" value="GH"/>
</dbReference>
<protein>
    <recommendedName>
        <fullName evidence="8">Alpha-amylase</fullName>
    </recommendedName>
</protein>
<organism evidence="6 7">
    <name type="scientific">Polycladomyces abyssicola</name>
    <dbReference type="NCBI Taxonomy" id="1125966"/>
    <lineage>
        <taxon>Bacteria</taxon>
        <taxon>Bacillati</taxon>
        <taxon>Bacillota</taxon>
        <taxon>Bacilli</taxon>
        <taxon>Bacillales</taxon>
        <taxon>Thermoactinomycetaceae</taxon>
        <taxon>Polycladomyces</taxon>
    </lineage>
</organism>
<evidence type="ECO:0000313" key="6">
    <source>
        <dbReference type="EMBL" id="BCU81340.1"/>
    </source>
</evidence>
<feature type="domain" description="Alpha-amylase C-terminal" evidence="4">
    <location>
        <begin position="212"/>
        <end position="289"/>
    </location>
</feature>
<evidence type="ECO:0000313" key="7">
    <source>
        <dbReference type="Proteomes" id="UP000677436"/>
    </source>
</evidence>
<dbReference type="InterPro" id="IPR013780">
    <property type="entry name" value="Glyco_hydro_b"/>
</dbReference>
<dbReference type="GO" id="GO:0046872">
    <property type="term" value="F:metal ion binding"/>
    <property type="evidence" value="ECO:0007669"/>
    <property type="project" value="UniProtKB-KW"/>
</dbReference>